<dbReference type="InterPro" id="IPR036412">
    <property type="entry name" value="HAD-like_sf"/>
</dbReference>
<sequence>MTTDMTTPAPDGTGVVLLFDIDGTLLDARGAGRRALERAVEEWSGRSLGSFRVHLGGRTDLDIFRELVGELGIPYPAPPDRRRVLRRYLELLELELQRTPPFVHPGVASLIERPGFHHGLVTGNVRPGAELKLEAAGLGGQFSFGAYGSDHEDRNLLVPLALHRLWRGFGIRIPPERTVVIGDTEKDIECARAAGCHVLLVGTGFGDYAKLAPEADAALPDLGDVNDVVQILARLTARE</sequence>
<evidence type="ECO:0000313" key="1">
    <source>
        <dbReference type="EMBL" id="MCA9756878.1"/>
    </source>
</evidence>
<reference evidence="1" key="2">
    <citation type="journal article" date="2021" name="Microbiome">
        <title>Successional dynamics and alternative stable states in a saline activated sludge microbial community over 9 years.</title>
        <authorList>
            <person name="Wang Y."/>
            <person name="Ye J."/>
            <person name="Ju F."/>
            <person name="Liu L."/>
            <person name="Boyd J.A."/>
            <person name="Deng Y."/>
            <person name="Parks D.H."/>
            <person name="Jiang X."/>
            <person name="Yin X."/>
            <person name="Woodcroft B.J."/>
            <person name="Tyson G.W."/>
            <person name="Hugenholtz P."/>
            <person name="Polz M.F."/>
            <person name="Zhang T."/>
        </authorList>
    </citation>
    <scope>NUCLEOTIDE SEQUENCE</scope>
    <source>
        <strain evidence="1">HKST-UBA02</strain>
    </source>
</reference>
<dbReference type="AlphaFoldDB" id="A0A956SG17"/>
<dbReference type="GO" id="GO:0006281">
    <property type="term" value="P:DNA repair"/>
    <property type="evidence" value="ECO:0007669"/>
    <property type="project" value="TreeGrafter"/>
</dbReference>
<proteinExistence type="predicted"/>
<name>A0A956SG17_UNCEI</name>
<dbReference type="Gene3D" id="1.10.150.240">
    <property type="entry name" value="Putative phosphatase, domain 2"/>
    <property type="match status" value="1"/>
</dbReference>
<dbReference type="InterPro" id="IPR023214">
    <property type="entry name" value="HAD_sf"/>
</dbReference>
<reference evidence="1" key="1">
    <citation type="submission" date="2020-04" db="EMBL/GenBank/DDBJ databases">
        <authorList>
            <person name="Zhang T."/>
        </authorList>
    </citation>
    <scope>NUCLEOTIDE SEQUENCE</scope>
    <source>
        <strain evidence="1">HKST-UBA02</strain>
    </source>
</reference>
<dbReference type="EMBL" id="JAGQHS010000071">
    <property type="protein sequence ID" value="MCA9756878.1"/>
    <property type="molecule type" value="Genomic_DNA"/>
</dbReference>
<dbReference type="InterPro" id="IPR050155">
    <property type="entry name" value="HAD-like_hydrolase_sf"/>
</dbReference>
<dbReference type="InterPro" id="IPR023198">
    <property type="entry name" value="PGP-like_dom2"/>
</dbReference>
<accession>A0A956SG17</accession>
<dbReference type="Pfam" id="PF00702">
    <property type="entry name" value="Hydrolase"/>
    <property type="match status" value="1"/>
</dbReference>
<dbReference type="Proteomes" id="UP000739538">
    <property type="component" value="Unassembled WGS sequence"/>
</dbReference>
<gene>
    <name evidence="1" type="ORF">KDA27_13825</name>
</gene>
<comment type="caution">
    <text evidence="1">The sequence shown here is derived from an EMBL/GenBank/DDBJ whole genome shotgun (WGS) entry which is preliminary data.</text>
</comment>
<protein>
    <submittedName>
        <fullName evidence="1">HAD family hydrolase</fullName>
    </submittedName>
</protein>
<dbReference type="GO" id="GO:0008967">
    <property type="term" value="F:phosphoglycolate phosphatase activity"/>
    <property type="evidence" value="ECO:0007669"/>
    <property type="project" value="TreeGrafter"/>
</dbReference>
<dbReference type="PANTHER" id="PTHR43434">
    <property type="entry name" value="PHOSPHOGLYCOLATE PHOSPHATASE"/>
    <property type="match status" value="1"/>
</dbReference>
<evidence type="ECO:0000313" key="2">
    <source>
        <dbReference type="Proteomes" id="UP000739538"/>
    </source>
</evidence>
<organism evidence="1 2">
    <name type="scientific">Eiseniibacteriota bacterium</name>
    <dbReference type="NCBI Taxonomy" id="2212470"/>
    <lineage>
        <taxon>Bacteria</taxon>
        <taxon>Candidatus Eiseniibacteriota</taxon>
    </lineage>
</organism>
<keyword evidence="1" id="KW-0378">Hydrolase</keyword>
<dbReference type="SUPFAM" id="SSF56784">
    <property type="entry name" value="HAD-like"/>
    <property type="match status" value="1"/>
</dbReference>
<dbReference type="Gene3D" id="3.40.50.1000">
    <property type="entry name" value="HAD superfamily/HAD-like"/>
    <property type="match status" value="1"/>
</dbReference>
<dbReference type="PANTHER" id="PTHR43434:SF1">
    <property type="entry name" value="PHOSPHOGLYCOLATE PHOSPHATASE"/>
    <property type="match status" value="1"/>
</dbReference>